<name>A0A2T7BBD1_9BACT</name>
<feature type="domain" description="HTH tetR-type" evidence="3">
    <location>
        <begin position="6"/>
        <end position="66"/>
    </location>
</feature>
<dbReference type="EMBL" id="QCYK01000004">
    <property type="protein sequence ID" value="PUZ21691.1"/>
    <property type="molecule type" value="Genomic_DNA"/>
</dbReference>
<evidence type="ECO:0000256" key="1">
    <source>
        <dbReference type="ARBA" id="ARBA00023125"/>
    </source>
</evidence>
<sequence>MRTRDENKEKAILREALHMIVKEGFDGLSMQKVAKAAGVSPATIYIYFKDRDDLILQLYARIVEKYFKFILQDFNPESTFAEGMRVQWKRRAQFALEHQEVGLFMEHITYTPLHYRAQEILSPDFRNMMARFSEKAIANGELRQMPNFEVYWSIAFAPLMQLIKSHQVGYTHKGEPFELTDEILYTTLEMVLKALKP</sequence>
<dbReference type="InterPro" id="IPR050624">
    <property type="entry name" value="HTH-type_Tx_Regulator"/>
</dbReference>
<reference evidence="4 5" key="1">
    <citation type="submission" date="2018-04" db="EMBL/GenBank/DDBJ databases">
        <title>Chitinophaga fuyangensis sp. nov., isolated from soil in a chemical factory.</title>
        <authorList>
            <person name="Chen K."/>
        </authorList>
    </citation>
    <scope>NUCLEOTIDE SEQUENCE [LARGE SCALE GENOMIC DNA]</scope>
    <source>
        <strain evidence="4 5">LY-1</strain>
    </source>
</reference>
<evidence type="ECO:0000313" key="5">
    <source>
        <dbReference type="Proteomes" id="UP000244450"/>
    </source>
</evidence>
<dbReference type="AlphaFoldDB" id="A0A2T7BBD1"/>
<evidence type="ECO:0000256" key="2">
    <source>
        <dbReference type="PROSITE-ProRule" id="PRU00335"/>
    </source>
</evidence>
<keyword evidence="1 2" id="KW-0238">DNA-binding</keyword>
<dbReference type="PROSITE" id="PS50977">
    <property type="entry name" value="HTH_TETR_2"/>
    <property type="match status" value="1"/>
</dbReference>
<dbReference type="PRINTS" id="PR00455">
    <property type="entry name" value="HTHTETR"/>
</dbReference>
<dbReference type="OrthoDB" id="6430772at2"/>
<protein>
    <submittedName>
        <fullName evidence="4">TetR/AcrR family transcriptional regulator</fullName>
    </submittedName>
</protein>
<dbReference type="GO" id="GO:0003677">
    <property type="term" value="F:DNA binding"/>
    <property type="evidence" value="ECO:0007669"/>
    <property type="project" value="UniProtKB-UniRule"/>
</dbReference>
<organism evidence="4 5">
    <name type="scientific">Chitinophaga parva</name>
    <dbReference type="NCBI Taxonomy" id="2169414"/>
    <lineage>
        <taxon>Bacteria</taxon>
        <taxon>Pseudomonadati</taxon>
        <taxon>Bacteroidota</taxon>
        <taxon>Chitinophagia</taxon>
        <taxon>Chitinophagales</taxon>
        <taxon>Chitinophagaceae</taxon>
        <taxon>Chitinophaga</taxon>
    </lineage>
</organism>
<dbReference type="RefSeq" id="WP_108689343.1">
    <property type="nucleotide sequence ID" value="NZ_QCYK01000004.1"/>
</dbReference>
<dbReference type="Gene3D" id="1.10.357.10">
    <property type="entry name" value="Tetracycline Repressor, domain 2"/>
    <property type="match status" value="1"/>
</dbReference>
<dbReference type="Pfam" id="PF00440">
    <property type="entry name" value="TetR_N"/>
    <property type="match status" value="1"/>
</dbReference>
<comment type="caution">
    <text evidence="4">The sequence shown here is derived from an EMBL/GenBank/DDBJ whole genome shotgun (WGS) entry which is preliminary data.</text>
</comment>
<keyword evidence="5" id="KW-1185">Reference proteome</keyword>
<feature type="DNA-binding region" description="H-T-H motif" evidence="2">
    <location>
        <begin position="29"/>
        <end position="48"/>
    </location>
</feature>
<dbReference type="SUPFAM" id="SSF46689">
    <property type="entry name" value="Homeodomain-like"/>
    <property type="match status" value="1"/>
</dbReference>
<dbReference type="InterPro" id="IPR009057">
    <property type="entry name" value="Homeodomain-like_sf"/>
</dbReference>
<gene>
    <name evidence="4" type="ORF">DCC81_24175</name>
</gene>
<accession>A0A2T7BBD1</accession>
<evidence type="ECO:0000313" key="4">
    <source>
        <dbReference type="EMBL" id="PUZ21691.1"/>
    </source>
</evidence>
<dbReference type="PANTHER" id="PTHR43479">
    <property type="entry name" value="ACREF/ENVCD OPERON REPRESSOR-RELATED"/>
    <property type="match status" value="1"/>
</dbReference>
<dbReference type="Proteomes" id="UP000244450">
    <property type="component" value="Unassembled WGS sequence"/>
</dbReference>
<dbReference type="PANTHER" id="PTHR43479:SF11">
    <property type="entry name" value="ACREF_ENVCD OPERON REPRESSOR-RELATED"/>
    <property type="match status" value="1"/>
</dbReference>
<proteinExistence type="predicted"/>
<dbReference type="InterPro" id="IPR001647">
    <property type="entry name" value="HTH_TetR"/>
</dbReference>
<evidence type="ECO:0000259" key="3">
    <source>
        <dbReference type="PROSITE" id="PS50977"/>
    </source>
</evidence>